<dbReference type="Pfam" id="PF04909">
    <property type="entry name" value="Amidohydro_2"/>
    <property type="match status" value="1"/>
</dbReference>
<dbReference type="SUPFAM" id="SSF51556">
    <property type="entry name" value="Metallo-dependent hydrolases"/>
    <property type="match status" value="1"/>
</dbReference>
<dbReference type="Gene3D" id="3.20.20.140">
    <property type="entry name" value="Metal-dependent hydrolases"/>
    <property type="match status" value="1"/>
</dbReference>
<dbReference type="InterPro" id="IPR032465">
    <property type="entry name" value="ACMSD"/>
</dbReference>
<proteinExistence type="predicted"/>
<dbReference type="GO" id="GO:0016787">
    <property type="term" value="F:hydrolase activity"/>
    <property type="evidence" value="ECO:0007669"/>
    <property type="project" value="InterPro"/>
</dbReference>
<feature type="domain" description="Amidohydrolase-related" evidence="2">
    <location>
        <begin position="25"/>
        <end position="250"/>
    </location>
</feature>
<evidence type="ECO:0000313" key="4">
    <source>
        <dbReference type="Proteomes" id="UP000184111"/>
    </source>
</evidence>
<dbReference type="PANTHER" id="PTHR21240:SF28">
    <property type="entry name" value="ISO-OROTATE DECARBOXYLASE (EUROFUNG)"/>
    <property type="match status" value="1"/>
</dbReference>
<protein>
    <recommendedName>
        <fullName evidence="2">Amidohydrolase-related domain-containing protein</fullName>
    </recommendedName>
</protein>
<accession>A0A1M7Q7X0</accession>
<dbReference type="GO" id="GO:0019748">
    <property type="term" value="P:secondary metabolic process"/>
    <property type="evidence" value="ECO:0007669"/>
    <property type="project" value="TreeGrafter"/>
</dbReference>
<gene>
    <name evidence="3" type="ORF">SAMN05216499_13033</name>
</gene>
<dbReference type="AlphaFoldDB" id="A0A1M7Q7X0"/>
<dbReference type="GO" id="GO:0005737">
    <property type="term" value="C:cytoplasm"/>
    <property type="evidence" value="ECO:0007669"/>
    <property type="project" value="TreeGrafter"/>
</dbReference>
<dbReference type="InterPro" id="IPR006680">
    <property type="entry name" value="Amidohydro-rel"/>
</dbReference>
<dbReference type="EMBL" id="FRBI01000030">
    <property type="protein sequence ID" value="SHN26579.1"/>
    <property type="molecule type" value="Genomic_DNA"/>
</dbReference>
<name>A0A1M7Q7X0_9ACTN</name>
<dbReference type="STRING" id="310782.SAMN05216499_13033"/>
<dbReference type="PANTHER" id="PTHR21240">
    <property type="entry name" value="2-AMINO-3-CARBOXYLMUCONATE-6-SEMIALDEHYDE DECARBOXYLASE"/>
    <property type="match status" value="1"/>
</dbReference>
<dbReference type="RefSeq" id="WP_235002624.1">
    <property type="nucleotide sequence ID" value="NZ_FRBI01000030.1"/>
</dbReference>
<reference evidence="3 4" key="1">
    <citation type="submission" date="2016-11" db="EMBL/GenBank/DDBJ databases">
        <authorList>
            <person name="Jaros S."/>
            <person name="Januszkiewicz K."/>
            <person name="Wedrychowicz H."/>
        </authorList>
    </citation>
    <scope>NUCLEOTIDE SEQUENCE [LARGE SCALE GENOMIC DNA]</scope>
    <source>
        <strain evidence="3 4">CGMCC 4.2025</strain>
    </source>
</reference>
<evidence type="ECO:0000313" key="3">
    <source>
        <dbReference type="EMBL" id="SHN26579.1"/>
    </source>
</evidence>
<dbReference type="Proteomes" id="UP000184111">
    <property type="component" value="Unassembled WGS sequence"/>
</dbReference>
<sequence length="254" mass="27313">MSSEGRVWDFHARLMPGPDAVERQLAAMDAAGITRSVVVAGGVISLDRMAEQIISGGHMEVEPDNERVRQLCEASDGRLRPCWFGNPHRGPKEYRAVAAGYAGLELAPAVHGVRLDDPRTRPWIEAAGEAGHSVYVVPIGRPGCGTADLATLAECFPEVVFVLGHCGFIGIDAHAVNTVAPLKNVYAETSGTYTIIARIAAERLGAERLLFGSDYPAQAYEVEIAKLRALRLTPTEQQQVMWGNASRILGEGAI</sequence>
<evidence type="ECO:0000256" key="1">
    <source>
        <dbReference type="ARBA" id="ARBA00023239"/>
    </source>
</evidence>
<keyword evidence="4" id="KW-1185">Reference proteome</keyword>
<keyword evidence="1" id="KW-0456">Lyase</keyword>
<organism evidence="3 4">
    <name type="scientific">Actinacidiphila paucisporea</name>
    <dbReference type="NCBI Taxonomy" id="310782"/>
    <lineage>
        <taxon>Bacteria</taxon>
        <taxon>Bacillati</taxon>
        <taxon>Actinomycetota</taxon>
        <taxon>Actinomycetes</taxon>
        <taxon>Kitasatosporales</taxon>
        <taxon>Streptomycetaceae</taxon>
        <taxon>Actinacidiphila</taxon>
    </lineage>
</organism>
<dbReference type="InterPro" id="IPR032466">
    <property type="entry name" value="Metal_Hydrolase"/>
</dbReference>
<dbReference type="GO" id="GO:0016831">
    <property type="term" value="F:carboxy-lyase activity"/>
    <property type="evidence" value="ECO:0007669"/>
    <property type="project" value="InterPro"/>
</dbReference>
<evidence type="ECO:0000259" key="2">
    <source>
        <dbReference type="Pfam" id="PF04909"/>
    </source>
</evidence>